<protein>
    <submittedName>
        <fullName evidence="7">Cytochrome B562</fullName>
    </submittedName>
</protein>
<dbReference type="GO" id="GO:0020037">
    <property type="term" value="F:heme binding"/>
    <property type="evidence" value="ECO:0007669"/>
    <property type="project" value="InterPro"/>
</dbReference>
<comment type="similarity">
    <text evidence="2">Belongs to the cytochrome b562 family.</text>
</comment>
<evidence type="ECO:0000256" key="4">
    <source>
        <dbReference type="PIRSR" id="PIRSR000029-1"/>
    </source>
</evidence>
<sequence>MNKTLKALALVTLLGASSLAMADIADDMDIIADNYDTALKTDSADVFQQSLEKMRAAALDSQKQTPPSLDGKADDSPEMKDYRHGFDILVGQIDQSLALAKQGKLADAKRLAEEFKQTRSTYHKKYR</sequence>
<evidence type="ECO:0000256" key="5">
    <source>
        <dbReference type="SAM" id="MobiDB-lite"/>
    </source>
</evidence>
<accession>A0A250B331</accession>
<dbReference type="SUPFAM" id="SSF47175">
    <property type="entry name" value="Cytochromes"/>
    <property type="match status" value="1"/>
</dbReference>
<feature type="signal peptide" evidence="6">
    <location>
        <begin position="1"/>
        <end position="22"/>
    </location>
</feature>
<dbReference type="AlphaFoldDB" id="A0A250B331"/>
<evidence type="ECO:0000256" key="3">
    <source>
        <dbReference type="ARBA" id="ARBA00022729"/>
    </source>
</evidence>
<reference evidence="7 8" key="1">
    <citation type="submission" date="2016-01" db="EMBL/GenBank/DDBJ databases">
        <authorList>
            <person name="Oliw E.H."/>
        </authorList>
    </citation>
    <scope>NUCLEOTIDE SEQUENCE [LARGE SCALE GENOMIC DNA]</scope>
    <source>
        <strain evidence="7 8">FRB97</strain>
    </source>
</reference>
<dbReference type="OrthoDB" id="6539015at2"/>
<keyword evidence="4" id="KW-0479">Metal-binding</keyword>
<evidence type="ECO:0000313" key="8">
    <source>
        <dbReference type="Proteomes" id="UP000217182"/>
    </source>
</evidence>
<dbReference type="Gene3D" id="1.20.120.10">
    <property type="entry name" value="Cytochrome c/b562"/>
    <property type="match status" value="1"/>
</dbReference>
<evidence type="ECO:0000256" key="6">
    <source>
        <dbReference type="SAM" id="SignalP"/>
    </source>
</evidence>
<organism evidence="7 8">
    <name type="scientific">Gibbsiella quercinecans</name>
    <dbReference type="NCBI Taxonomy" id="929813"/>
    <lineage>
        <taxon>Bacteria</taxon>
        <taxon>Pseudomonadati</taxon>
        <taxon>Pseudomonadota</taxon>
        <taxon>Gammaproteobacteria</taxon>
        <taxon>Enterobacterales</taxon>
        <taxon>Yersiniaceae</taxon>
        <taxon>Gibbsiella</taxon>
    </lineage>
</organism>
<keyword evidence="3 6" id="KW-0732">Signal</keyword>
<feature type="binding site" description="axial binding residue" evidence="4">
    <location>
        <position position="28"/>
    </location>
    <ligand>
        <name>heme b</name>
        <dbReference type="ChEBI" id="CHEBI:60344"/>
    </ligand>
    <ligandPart>
        <name>Fe</name>
        <dbReference type="ChEBI" id="CHEBI:18248"/>
    </ligandPart>
</feature>
<dbReference type="GO" id="GO:0022900">
    <property type="term" value="P:electron transport chain"/>
    <property type="evidence" value="ECO:0007669"/>
    <property type="project" value="InterPro"/>
</dbReference>
<dbReference type="EMBL" id="CP014136">
    <property type="protein sequence ID" value="ATA20476.1"/>
    <property type="molecule type" value="Genomic_DNA"/>
</dbReference>
<gene>
    <name evidence="7" type="ORF">AWC35_14630</name>
</gene>
<dbReference type="GO" id="GO:0042597">
    <property type="term" value="C:periplasmic space"/>
    <property type="evidence" value="ECO:0007669"/>
    <property type="project" value="InterPro"/>
</dbReference>
<comment type="cofactor">
    <cofactor evidence="4">
        <name>heme b</name>
        <dbReference type="ChEBI" id="CHEBI:60344"/>
    </cofactor>
    <text evidence="4">Binds 1 heme b (iron(II)-protoporphyrin IX) group per molecule.</text>
</comment>
<dbReference type="GO" id="GO:0009055">
    <property type="term" value="F:electron transfer activity"/>
    <property type="evidence" value="ECO:0007669"/>
    <property type="project" value="InterPro"/>
</dbReference>
<feature type="chain" id="PRO_5012964832" evidence="6">
    <location>
        <begin position="23"/>
        <end position="127"/>
    </location>
</feature>
<evidence type="ECO:0000256" key="1">
    <source>
        <dbReference type="ARBA" id="ARBA00002028"/>
    </source>
</evidence>
<dbReference type="KEGG" id="gqu:AWC35_14630"/>
<comment type="function">
    <text evidence="1">Electron-transport protein of unknown function.</text>
</comment>
<dbReference type="PIRSF" id="PIRSF000029">
    <property type="entry name" value="Cytochrome_b562"/>
    <property type="match status" value="1"/>
</dbReference>
<dbReference type="InterPro" id="IPR010980">
    <property type="entry name" value="Cyt_c/b562"/>
</dbReference>
<keyword evidence="4" id="KW-0349">Heme</keyword>
<keyword evidence="8" id="KW-1185">Reference proteome</keyword>
<feature type="binding site" description="axial binding residue" evidence="4">
    <location>
        <position position="123"/>
    </location>
    <ligand>
        <name>heme b</name>
        <dbReference type="ChEBI" id="CHEBI:60344"/>
    </ligand>
    <ligandPart>
        <name>Fe</name>
        <dbReference type="ChEBI" id="CHEBI:18248"/>
    </ligandPart>
</feature>
<dbReference type="Pfam" id="PF07361">
    <property type="entry name" value="Cytochrom_B562"/>
    <property type="match status" value="1"/>
</dbReference>
<evidence type="ECO:0000313" key="7">
    <source>
        <dbReference type="EMBL" id="ATA20476.1"/>
    </source>
</evidence>
<dbReference type="NCBIfam" id="NF011632">
    <property type="entry name" value="PRK15058.1"/>
    <property type="match status" value="1"/>
</dbReference>
<name>A0A250B331_9GAMM</name>
<dbReference type="GO" id="GO:0005506">
    <property type="term" value="F:iron ion binding"/>
    <property type="evidence" value="ECO:0007669"/>
    <property type="project" value="InterPro"/>
</dbReference>
<dbReference type="RefSeq" id="WP_095847067.1">
    <property type="nucleotide sequence ID" value="NZ_CAMKXY010000046.1"/>
</dbReference>
<dbReference type="InterPro" id="IPR009155">
    <property type="entry name" value="Cyt_b562"/>
</dbReference>
<feature type="region of interest" description="Disordered" evidence="5">
    <location>
        <begin position="57"/>
        <end position="77"/>
    </location>
</feature>
<dbReference type="Proteomes" id="UP000217182">
    <property type="component" value="Chromosome"/>
</dbReference>
<evidence type="ECO:0000256" key="2">
    <source>
        <dbReference type="ARBA" id="ARBA00005523"/>
    </source>
</evidence>
<keyword evidence="4" id="KW-0408">Iron</keyword>
<proteinExistence type="inferred from homology"/>